<evidence type="ECO:0000313" key="4">
    <source>
        <dbReference type="Proteomes" id="UP000233551"/>
    </source>
</evidence>
<dbReference type="AlphaFoldDB" id="A0A2I0HUC6"/>
<sequence length="280" mass="30172">MKPPTDQVINPLAQDALPPIISSTSGTSAAAAMTNPISIPNININNLVPIKLNNRNYLVWKSPFSTFLRSNDLYNHVDDTVNPPPITDPSYPHWYRTDGYIRHTLVLPLVVVAAAMVMVVDKIIGWQLPSGSYGRGYQKQPLGTRGRGYNPGHAAERPPAPNSVRSILHFSPNVTDGFSGHGSHAVICQLCDGVGHTAIQCFEFINRSQSYEPPKSLAALSLQESTSTDAYLDSGASSHMVANEGTKDNISEKTLLSCPSRGSLYPVSLGSSKALSAVYV</sequence>
<proteinExistence type="predicted"/>
<evidence type="ECO:0000256" key="1">
    <source>
        <dbReference type="SAM" id="MobiDB-lite"/>
    </source>
</evidence>
<dbReference type="EMBL" id="PGOL01005437">
    <property type="protein sequence ID" value="PKI35213.1"/>
    <property type="molecule type" value="Genomic_DNA"/>
</dbReference>
<keyword evidence="2" id="KW-0472">Membrane</keyword>
<feature type="region of interest" description="Disordered" evidence="1">
    <location>
        <begin position="137"/>
        <end position="161"/>
    </location>
</feature>
<evidence type="ECO:0000313" key="3">
    <source>
        <dbReference type="EMBL" id="PKI35213.1"/>
    </source>
</evidence>
<feature type="transmembrane region" description="Helical" evidence="2">
    <location>
        <begin position="100"/>
        <end position="120"/>
    </location>
</feature>
<keyword evidence="4" id="KW-1185">Reference proteome</keyword>
<name>A0A2I0HUC6_PUNGR</name>
<gene>
    <name evidence="3" type="ORF">CRG98_044379</name>
</gene>
<comment type="caution">
    <text evidence="3">The sequence shown here is derived from an EMBL/GenBank/DDBJ whole genome shotgun (WGS) entry which is preliminary data.</text>
</comment>
<reference evidence="3 4" key="1">
    <citation type="submission" date="2017-11" db="EMBL/GenBank/DDBJ databases">
        <title>De-novo sequencing of pomegranate (Punica granatum L.) genome.</title>
        <authorList>
            <person name="Akparov Z."/>
            <person name="Amiraslanov A."/>
            <person name="Hajiyeva S."/>
            <person name="Abbasov M."/>
            <person name="Kaur K."/>
            <person name="Hamwieh A."/>
            <person name="Solovyev V."/>
            <person name="Salamov A."/>
            <person name="Braich B."/>
            <person name="Kosarev P."/>
            <person name="Mahmoud A."/>
            <person name="Hajiyev E."/>
            <person name="Babayeva S."/>
            <person name="Izzatullayeva V."/>
            <person name="Mammadov A."/>
            <person name="Mammadov A."/>
            <person name="Sharifova S."/>
            <person name="Ojaghi J."/>
            <person name="Eynullazada K."/>
            <person name="Bayramov B."/>
            <person name="Abdulazimova A."/>
            <person name="Shahmuradov I."/>
        </authorList>
    </citation>
    <scope>NUCLEOTIDE SEQUENCE [LARGE SCALE GENOMIC DNA]</scope>
    <source>
        <strain evidence="4">cv. AG2017</strain>
        <tissue evidence="3">Leaf</tissue>
    </source>
</reference>
<dbReference type="Proteomes" id="UP000233551">
    <property type="component" value="Unassembled WGS sequence"/>
</dbReference>
<evidence type="ECO:0000256" key="2">
    <source>
        <dbReference type="SAM" id="Phobius"/>
    </source>
</evidence>
<organism evidence="3 4">
    <name type="scientific">Punica granatum</name>
    <name type="common">Pomegranate</name>
    <dbReference type="NCBI Taxonomy" id="22663"/>
    <lineage>
        <taxon>Eukaryota</taxon>
        <taxon>Viridiplantae</taxon>
        <taxon>Streptophyta</taxon>
        <taxon>Embryophyta</taxon>
        <taxon>Tracheophyta</taxon>
        <taxon>Spermatophyta</taxon>
        <taxon>Magnoliopsida</taxon>
        <taxon>eudicotyledons</taxon>
        <taxon>Gunneridae</taxon>
        <taxon>Pentapetalae</taxon>
        <taxon>rosids</taxon>
        <taxon>malvids</taxon>
        <taxon>Myrtales</taxon>
        <taxon>Lythraceae</taxon>
        <taxon>Punica</taxon>
    </lineage>
</organism>
<keyword evidence="2" id="KW-1133">Transmembrane helix</keyword>
<protein>
    <recommendedName>
        <fullName evidence="5">Retrotransposon Copia-like N-terminal domain-containing protein</fullName>
    </recommendedName>
</protein>
<accession>A0A2I0HUC6</accession>
<keyword evidence="2" id="KW-0812">Transmembrane</keyword>
<evidence type="ECO:0008006" key="5">
    <source>
        <dbReference type="Google" id="ProtNLM"/>
    </source>
</evidence>